<dbReference type="InterPro" id="IPR016024">
    <property type="entry name" value="ARM-type_fold"/>
</dbReference>
<dbReference type="Gene3D" id="1.25.10.10">
    <property type="entry name" value="Leucine-rich Repeat Variant"/>
    <property type="match status" value="1"/>
</dbReference>
<organism evidence="1 2">
    <name type="scientific">Oligosphaera ethanolica</name>
    <dbReference type="NCBI Taxonomy" id="760260"/>
    <lineage>
        <taxon>Bacteria</taxon>
        <taxon>Pseudomonadati</taxon>
        <taxon>Lentisphaerota</taxon>
        <taxon>Oligosphaeria</taxon>
        <taxon>Oligosphaerales</taxon>
        <taxon>Oligosphaeraceae</taxon>
        <taxon>Oligosphaera</taxon>
    </lineage>
</organism>
<dbReference type="AlphaFoldDB" id="A0AAE3VH65"/>
<dbReference type="EMBL" id="JAUSVL010000001">
    <property type="protein sequence ID" value="MDQ0290089.1"/>
    <property type="molecule type" value="Genomic_DNA"/>
</dbReference>
<sequence length="302" mass="34332">MKNPMDRQLEKRLSDRAVAIGRDGETAAFGELLAMLRSSSANVRRLAASALGKLAWLGVDKHAAVTALGPIARCDPHTQTRQYAIKALKAYGTAASCYLADLRDMATNPAEKDYIRRDAAAAATFIDEALRIAAASSIHYCQRCHSVLTADEFARSQQAFQRPYCDRCFDEVFLQRRNFEVKVELNKTIATQDGTVVQSQGERRIADWLTTRGITYRYDAKFRIIGEFQIRPDFYLPEVDVYIEYWGLSTPQYKMSMYKKQTLYQQEGKRLISVYPADLPRLDAQLRTKLQLFGYTIDDLLP</sequence>
<evidence type="ECO:0008006" key="3">
    <source>
        <dbReference type="Google" id="ProtNLM"/>
    </source>
</evidence>
<dbReference type="InterPro" id="IPR011989">
    <property type="entry name" value="ARM-like"/>
</dbReference>
<evidence type="ECO:0000313" key="2">
    <source>
        <dbReference type="Proteomes" id="UP001238163"/>
    </source>
</evidence>
<dbReference type="Gene3D" id="3.40.91.30">
    <property type="match status" value="1"/>
</dbReference>
<name>A0AAE3VH65_9BACT</name>
<dbReference type="SUPFAM" id="SSF48371">
    <property type="entry name" value="ARM repeat"/>
    <property type="match status" value="1"/>
</dbReference>
<dbReference type="RefSeq" id="WP_307261510.1">
    <property type="nucleotide sequence ID" value="NZ_JAUSVL010000001.1"/>
</dbReference>
<dbReference type="Pfam" id="PF13646">
    <property type="entry name" value="HEAT_2"/>
    <property type="match status" value="1"/>
</dbReference>
<protein>
    <recommendedName>
        <fullName evidence="3">HEAT repeat domain-containing protein</fullName>
    </recommendedName>
</protein>
<proteinExistence type="predicted"/>
<accession>A0AAE3VH65</accession>
<reference evidence="1" key="1">
    <citation type="submission" date="2023-07" db="EMBL/GenBank/DDBJ databases">
        <title>Genomic Encyclopedia of Type Strains, Phase IV (KMG-IV): sequencing the most valuable type-strain genomes for metagenomic binning, comparative biology and taxonomic classification.</title>
        <authorList>
            <person name="Goeker M."/>
        </authorList>
    </citation>
    <scope>NUCLEOTIDE SEQUENCE</scope>
    <source>
        <strain evidence="1">DSM 24202</strain>
    </source>
</reference>
<comment type="caution">
    <text evidence="1">The sequence shown here is derived from an EMBL/GenBank/DDBJ whole genome shotgun (WGS) entry which is preliminary data.</text>
</comment>
<gene>
    <name evidence="1" type="ORF">J3R75_002196</name>
</gene>
<keyword evidence="2" id="KW-1185">Reference proteome</keyword>
<evidence type="ECO:0000313" key="1">
    <source>
        <dbReference type="EMBL" id="MDQ0290089.1"/>
    </source>
</evidence>
<dbReference type="Proteomes" id="UP001238163">
    <property type="component" value="Unassembled WGS sequence"/>
</dbReference>